<dbReference type="EMBL" id="FNBE01000007">
    <property type="protein sequence ID" value="SDF84460.1"/>
    <property type="molecule type" value="Genomic_DNA"/>
</dbReference>
<accession>A0A1G7PG35</accession>
<name>A0A1G7PG35_PSEOR</name>
<protein>
    <submittedName>
        <fullName evidence="3">GAF domain-containing protein</fullName>
    </submittedName>
</protein>
<dbReference type="Proteomes" id="UP000198967">
    <property type="component" value="Unassembled WGS sequence"/>
</dbReference>
<dbReference type="OrthoDB" id="3928741at2"/>
<keyword evidence="4" id="KW-1185">Reference proteome</keyword>
<feature type="region of interest" description="Disordered" evidence="1">
    <location>
        <begin position="423"/>
        <end position="454"/>
    </location>
</feature>
<feature type="compositionally biased region" description="Basic and acidic residues" evidence="1">
    <location>
        <begin position="424"/>
        <end position="454"/>
    </location>
</feature>
<proteinExistence type="predicted"/>
<evidence type="ECO:0000256" key="1">
    <source>
        <dbReference type="SAM" id="MobiDB-lite"/>
    </source>
</evidence>
<dbReference type="Pfam" id="PF01590">
    <property type="entry name" value="GAF"/>
    <property type="match status" value="1"/>
</dbReference>
<dbReference type="AlphaFoldDB" id="A0A1G7PG35"/>
<organism evidence="3 4">
    <name type="scientific">Pseudonocardia oroxyli</name>
    <dbReference type="NCBI Taxonomy" id="366584"/>
    <lineage>
        <taxon>Bacteria</taxon>
        <taxon>Bacillati</taxon>
        <taxon>Actinomycetota</taxon>
        <taxon>Actinomycetes</taxon>
        <taxon>Pseudonocardiales</taxon>
        <taxon>Pseudonocardiaceae</taxon>
        <taxon>Pseudonocardia</taxon>
    </lineage>
</organism>
<dbReference type="InterPro" id="IPR029016">
    <property type="entry name" value="GAF-like_dom_sf"/>
</dbReference>
<evidence type="ECO:0000313" key="3">
    <source>
        <dbReference type="EMBL" id="SDF84460.1"/>
    </source>
</evidence>
<evidence type="ECO:0000313" key="4">
    <source>
        <dbReference type="Proteomes" id="UP000198967"/>
    </source>
</evidence>
<gene>
    <name evidence="3" type="ORF">SAMN05216377_10789</name>
</gene>
<dbReference type="STRING" id="366584.SAMN05216377_10789"/>
<dbReference type="Gene3D" id="3.30.450.40">
    <property type="match status" value="1"/>
</dbReference>
<sequence length="454" mass="49272">MTDGVRDLVSASWRRSVAADVDPERGLPPLVYARREVAELRAGHPLAEAFPLLQETLVRIADEAEHMMVVTDAQGLVLWREGHRTVLHRAEDAGLVEGTRWSEETIGTNAVGTALAEDRALQIHAGEHHVRAYHYWTCAAAPIHSPDTGEVIGIVDVTGPATGFHPTTLALVNAAAKLAEKHLEARAALRDERLLSRNLPHLLGLGDQAGALLSPHGRVLAAQPDGWLREPVDLGPAPTDGMRVALGPLGEGVVEQLAEGYLLRLRRAAPRRASLALRFLGGDRPHGRLDGRRIRLSLRHAELLTLLVLHPDGLTADGLATLLYGDTGKAVTIRAEMHRLRLQLTPGLVRTQPYRLDAAVEADFQTVREALRAGRVRDAAALHRGELLPASEAPAVREERDSLAVAVRSAVLRSADVEALGSYRRSEPGRLDTEARERLDALLPPDDARRPPPG</sequence>
<reference evidence="3 4" key="1">
    <citation type="submission" date="2016-10" db="EMBL/GenBank/DDBJ databases">
        <authorList>
            <person name="de Groot N.N."/>
        </authorList>
    </citation>
    <scope>NUCLEOTIDE SEQUENCE [LARGE SCALE GENOMIC DNA]</scope>
    <source>
        <strain evidence="3 4">CGMCC 4.3143</strain>
    </source>
</reference>
<dbReference type="RefSeq" id="WP_093083097.1">
    <property type="nucleotide sequence ID" value="NZ_FNBE01000007.1"/>
</dbReference>
<feature type="domain" description="GAF" evidence="2">
    <location>
        <begin position="57"/>
        <end position="182"/>
    </location>
</feature>
<dbReference type="InterPro" id="IPR003018">
    <property type="entry name" value="GAF"/>
</dbReference>
<evidence type="ECO:0000259" key="2">
    <source>
        <dbReference type="Pfam" id="PF01590"/>
    </source>
</evidence>